<comment type="caution">
    <text evidence="5">The sequence shown here is derived from an EMBL/GenBank/DDBJ whole genome shotgun (WGS) entry which is preliminary data.</text>
</comment>
<dbReference type="RefSeq" id="WP_031391821.1">
    <property type="nucleotide sequence ID" value="NZ_JPNB01000002.1"/>
</dbReference>
<dbReference type="AlphaFoldDB" id="A0A4R1QTD0"/>
<dbReference type="InterPro" id="IPR052700">
    <property type="entry name" value="Carb_kinase_PfkB-like"/>
</dbReference>
<dbReference type="EMBL" id="SLUO01000009">
    <property type="protein sequence ID" value="TCL57176.1"/>
    <property type="molecule type" value="Genomic_DNA"/>
</dbReference>
<evidence type="ECO:0000256" key="3">
    <source>
        <dbReference type="ARBA" id="ARBA00022777"/>
    </source>
</evidence>
<dbReference type="GO" id="GO:0016301">
    <property type="term" value="F:kinase activity"/>
    <property type="evidence" value="ECO:0007669"/>
    <property type="project" value="UniProtKB-KW"/>
</dbReference>
<evidence type="ECO:0000313" key="5">
    <source>
        <dbReference type="EMBL" id="TCL57176.1"/>
    </source>
</evidence>
<dbReference type="PANTHER" id="PTHR43320:SF2">
    <property type="entry name" value="2-DEHYDRO-3-DEOXYGLUCONOKINASE_2-DEHYDRO-3-DEOXYGALACTONOKINASE"/>
    <property type="match status" value="1"/>
</dbReference>
<gene>
    <name evidence="5" type="ORF">EDD76_10938</name>
</gene>
<name>A0A4R1QTD0_9FIRM</name>
<keyword evidence="6" id="KW-1185">Reference proteome</keyword>
<evidence type="ECO:0000259" key="4">
    <source>
        <dbReference type="Pfam" id="PF00294"/>
    </source>
</evidence>
<evidence type="ECO:0000256" key="1">
    <source>
        <dbReference type="ARBA" id="ARBA00010688"/>
    </source>
</evidence>
<evidence type="ECO:0000256" key="2">
    <source>
        <dbReference type="ARBA" id="ARBA00022679"/>
    </source>
</evidence>
<reference evidence="5 6" key="1">
    <citation type="submission" date="2019-03" db="EMBL/GenBank/DDBJ databases">
        <title>Genomic Encyclopedia of Type Strains, Phase IV (KMG-IV): sequencing the most valuable type-strain genomes for metagenomic binning, comparative biology and taxonomic classification.</title>
        <authorList>
            <person name="Goeker M."/>
        </authorList>
    </citation>
    <scope>NUCLEOTIDE SEQUENCE [LARGE SCALE GENOMIC DNA]</scope>
    <source>
        <strain evidence="5 6">DSM 100556</strain>
    </source>
</reference>
<protein>
    <submittedName>
        <fullName evidence="5">2-dehydro-3-deoxygluconokinase</fullName>
    </submittedName>
</protein>
<dbReference type="CDD" id="cd01166">
    <property type="entry name" value="KdgK"/>
    <property type="match status" value="1"/>
</dbReference>
<dbReference type="PANTHER" id="PTHR43320">
    <property type="entry name" value="SUGAR KINASE"/>
    <property type="match status" value="1"/>
</dbReference>
<dbReference type="InterPro" id="IPR029056">
    <property type="entry name" value="Ribokinase-like"/>
</dbReference>
<dbReference type="Proteomes" id="UP000295718">
    <property type="component" value="Unassembled WGS sequence"/>
</dbReference>
<evidence type="ECO:0000313" key="6">
    <source>
        <dbReference type="Proteomes" id="UP000295718"/>
    </source>
</evidence>
<feature type="domain" description="Carbohydrate kinase PfkB" evidence="4">
    <location>
        <begin position="4"/>
        <end position="312"/>
    </location>
</feature>
<dbReference type="STRING" id="1469948.GCA_000732725_03176"/>
<keyword evidence="2" id="KW-0808">Transferase</keyword>
<dbReference type="OrthoDB" id="9813569at2"/>
<organism evidence="5 6">
    <name type="scientific">Kineothrix alysoides</name>
    <dbReference type="NCBI Taxonomy" id="1469948"/>
    <lineage>
        <taxon>Bacteria</taxon>
        <taxon>Bacillati</taxon>
        <taxon>Bacillota</taxon>
        <taxon>Clostridia</taxon>
        <taxon>Lachnospirales</taxon>
        <taxon>Lachnospiraceae</taxon>
        <taxon>Kineothrix</taxon>
    </lineage>
</organism>
<accession>A0A4R1QTD0</accession>
<proteinExistence type="inferred from homology"/>
<dbReference type="Pfam" id="PF00294">
    <property type="entry name" value="PfkB"/>
    <property type="match status" value="1"/>
</dbReference>
<dbReference type="SUPFAM" id="SSF53613">
    <property type="entry name" value="Ribokinase-like"/>
    <property type="match status" value="1"/>
</dbReference>
<keyword evidence="3 5" id="KW-0418">Kinase</keyword>
<dbReference type="Gene3D" id="3.40.1190.20">
    <property type="match status" value="1"/>
</dbReference>
<sequence length="341" mass="37091">MSKKTVTFGEIMLRLAPDGYYRFVQAGSYGATYGGGEANVAVSLANYGLDSSFVTKLPAHEIGQAGINSLRQFGVDTKDIVRGGKRVGIYFLEKGASQRPSKVIYDRAGSSIAEAVKEDFDWDAIFEGADWFHFTGITPALGDNIAKICLEACKKAKEKGITVSCDLNYRNKLWSKEKAGEVMGELCKYVDVCIANEEDAGDVFGIKAPDTDVTTGKVNHEGYKDVAKRLADRFGFQKVAITLRESLSANDNNWAGMLYTEGEYYFSKKYMMHIVDRVGGGDSFGAGLIYASLVGMNAQEIIEFAVAASCLKHSIEGDFNQVSVDEVKKLAGGDASGRVQR</sequence>
<dbReference type="InterPro" id="IPR011611">
    <property type="entry name" value="PfkB_dom"/>
</dbReference>
<comment type="similarity">
    <text evidence="1">Belongs to the carbohydrate kinase PfkB family.</text>
</comment>